<keyword evidence="2" id="KW-0479">Metal-binding</keyword>
<dbReference type="SUPFAM" id="SSF50022">
    <property type="entry name" value="ISP domain"/>
    <property type="match status" value="1"/>
</dbReference>
<reference evidence="9" key="1">
    <citation type="submission" date="2015-05" db="EMBL/GenBank/DDBJ databases">
        <title>Draft genome sequencing of a biphenyl-degrading bacterium, Pseudomonas balearica KF707 (=NBRC110670).</title>
        <authorList>
            <person name="Kimura N."/>
            <person name="Hirose J."/>
            <person name="Watanabe T."/>
            <person name="Suenaga H."/>
            <person name="Fujihara H."/>
            <person name="Noguchi M."/>
            <person name="Hashimoto M."/>
            <person name="Shimodaira J."/>
            <person name="Tsuchikane K."/>
            <person name="Hosoyama A."/>
            <person name="Yamazoe A."/>
            <person name="Fujita N."/>
            <person name="Furukawa K."/>
        </authorList>
    </citation>
    <scope>NUCLEOTIDE SEQUENCE [LARGE SCALE GENOMIC DNA]</scope>
    <source>
        <strain evidence="9">DSM 10086 / NBRC 110670 / KF707</strain>
    </source>
</reference>
<dbReference type="Pfam" id="PF00355">
    <property type="entry name" value="Rieske"/>
    <property type="match status" value="1"/>
</dbReference>
<dbReference type="PANTHER" id="PTHR21496:SF0">
    <property type="entry name" value="RIESKE DOMAIN-CONTAINING PROTEIN"/>
    <property type="match status" value="1"/>
</dbReference>
<keyword evidence="4" id="KW-0411">Iron-sulfur</keyword>
<dbReference type="Gene3D" id="2.102.10.10">
    <property type="entry name" value="Rieske [2Fe-2S] iron-sulphur domain"/>
    <property type="match status" value="1"/>
</dbReference>
<dbReference type="InterPro" id="IPR036922">
    <property type="entry name" value="Rieske_2Fe-2S_sf"/>
</dbReference>
<comment type="cofactor">
    <cofactor evidence="5">
        <name>[2Fe-2S] cluster</name>
        <dbReference type="ChEBI" id="CHEBI:190135"/>
    </cofactor>
</comment>
<feature type="domain" description="Rieske" evidence="7">
    <location>
        <begin position="4"/>
        <end position="99"/>
    </location>
</feature>
<dbReference type="PROSITE" id="PS51296">
    <property type="entry name" value="RIESKE"/>
    <property type="match status" value="1"/>
</dbReference>
<dbReference type="RefSeq" id="WP_003454056.1">
    <property type="nucleotide sequence ID" value="NZ_AJMR01000191.1"/>
</dbReference>
<dbReference type="AlphaFoldDB" id="A0AAD1FEP4"/>
<name>A0AAD1FEP4_METFU</name>
<evidence type="ECO:0000313" key="9">
    <source>
        <dbReference type="Proteomes" id="UP000218554"/>
    </source>
</evidence>
<evidence type="ECO:0000256" key="2">
    <source>
        <dbReference type="ARBA" id="ARBA00022723"/>
    </source>
</evidence>
<gene>
    <name evidence="8" type="ORF">KF707C_24220</name>
</gene>
<dbReference type="KEGG" id="pfuw:KF707C_24220"/>
<evidence type="ECO:0000256" key="5">
    <source>
        <dbReference type="ARBA" id="ARBA00034078"/>
    </source>
</evidence>
<keyword evidence="3" id="KW-0408">Iron</keyword>
<evidence type="ECO:0000256" key="4">
    <source>
        <dbReference type="ARBA" id="ARBA00023014"/>
    </source>
</evidence>
<reference evidence="8 9" key="2">
    <citation type="journal article" date="2017" name="Int. J. Syst. Evol. Microbiol.">
        <title>Pseudomonas furukawaii sp. nov., a polychlorinated biphenyl-degrading bacterium isolated from biphenyl-contaminated soil in Japan.</title>
        <authorList>
            <person name="Kimura N."/>
            <person name="Watanabe T."/>
            <person name="Suenaga H."/>
            <person name="Fujihara H."/>
            <person name="Futagami T."/>
            <person name="Goto M."/>
            <person name="Hanada S."/>
            <person name="Hirose J."/>
        </authorList>
    </citation>
    <scope>NUCLEOTIDE SEQUENCE [LARGE SCALE GENOMIC DNA]</scope>
    <source>
        <strain evidence="9">DSM 10086 / NBRC 110670 / KF707</strain>
    </source>
</reference>
<dbReference type="EMBL" id="AP014862">
    <property type="protein sequence ID" value="BAU74110.1"/>
    <property type="molecule type" value="Genomic_DNA"/>
</dbReference>
<keyword evidence="1" id="KW-0001">2Fe-2S</keyword>
<keyword evidence="9" id="KW-1185">Reference proteome</keyword>
<evidence type="ECO:0000313" key="8">
    <source>
        <dbReference type="EMBL" id="BAU74110.1"/>
    </source>
</evidence>
<comment type="similarity">
    <text evidence="6">Belongs to the bacterial ring-hydroxylating dioxygenase ferredoxin component family.</text>
</comment>
<dbReference type="CDD" id="cd03467">
    <property type="entry name" value="Rieske"/>
    <property type="match status" value="1"/>
</dbReference>
<evidence type="ECO:0000256" key="6">
    <source>
        <dbReference type="ARBA" id="ARBA00038001"/>
    </source>
</evidence>
<sequence length="111" mass="12033">MTRLLEVPTDKVPAPGSRSLIHHEGGCVVLFNQDGALYALDDACPHNGASLFCGRLQGRLLQCPAHGLRFDLASGRVPGVTGFGATTYALEERQGRLFIDLSRRRAEECLP</sequence>
<evidence type="ECO:0000259" key="7">
    <source>
        <dbReference type="PROSITE" id="PS51296"/>
    </source>
</evidence>
<dbReference type="GO" id="GO:0046872">
    <property type="term" value="F:metal ion binding"/>
    <property type="evidence" value="ECO:0007669"/>
    <property type="project" value="UniProtKB-KW"/>
</dbReference>
<dbReference type="GO" id="GO:0051537">
    <property type="term" value="F:2 iron, 2 sulfur cluster binding"/>
    <property type="evidence" value="ECO:0007669"/>
    <property type="project" value="UniProtKB-KW"/>
</dbReference>
<dbReference type="PANTHER" id="PTHR21496">
    <property type="entry name" value="FERREDOXIN-RELATED"/>
    <property type="match status" value="1"/>
</dbReference>
<organism evidence="8 9">
    <name type="scientific">Metapseudomonas furukawaii</name>
    <name type="common">Pseudomonas furukawaii</name>
    <dbReference type="NCBI Taxonomy" id="1149133"/>
    <lineage>
        <taxon>Bacteria</taxon>
        <taxon>Pseudomonadati</taxon>
        <taxon>Pseudomonadota</taxon>
        <taxon>Gammaproteobacteria</taxon>
        <taxon>Pseudomonadales</taxon>
        <taxon>Pseudomonadaceae</taxon>
        <taxon>Metapseudomonas</taxon>
    </lineage>
</organism>
<accession>A0AAD1FEP4</accession>
<proteinExistence type="inferred from homology"/>
<dbReference type="InterPro" id="IPR017941">
    <property type="entry name" value="Rieske_2Fe-2S"/>
</dbReference>
<protein>
    <submittedName>
        <fullName evidence="8">Ferredoxin reductase</fullName>
    </submittedName>
</protein>
<evidence type="ECO:0000256" key="1">
    <source>
        <dbReference type="ARBA" id="ARBA00022714"/>
    </source>
</evidence>
<evidence type="ECO:0000256" key="3">
    <source>
        <dbReference type="ARBA" id="ARBA00023004"/>
    </source>
</evidence>
<dbReference type="Proteomes" id="UP000218554">
    <property type="component" value="Chromosome"/>
</dbReference>